<evidence type="ECO:0000256" key="5">
    <source>
        <dbReference type="SAM" id="Phobius"/>
    </source>
</evidence>
<proteinExistence type="predicted"/>
<feature type="transmembrane region" description="Helical" evidence="5">
    <location>
        <begin position="24"/>
        <end position="44"/>
    </location>
</feature>
<gene>
    <name evidence="6" type="ORF">NECAME_12449</name>
</gene>
<dbReference type="Proteomes" id="UP000053676">
    <property type="component" value="Unassembled WGS sequence"/>
</dbReference>
<evidence type="ECO:0000313" key="6">
    <source>
        <dbReference type="EMBL" id="ETN75340.1"/>
    </source>
</evidence>
<name>W2T017_NECAM</name>
<evidence type="ECO:0000256" key="3">
    <source>
        <dbReference type="ARBA" id="ARBA00022989"/>
    </source>
</evidence>
<accession>W2T017</accession>
<dbReference type="PANTHER" id="PTHR31357">
    <property type="entry name" value="SERPENTINE RECEPTOR CLASS ALPHA-10"/>
    <property type="match status" value="1"/>
</dbReference>
<protein>
    <submittedName>
        <fullName evidence="6">Uncharacterized protein</fullName>
    </submittedName>
</protein>
<organism evidence="6 7">
    <name type="scientific">Necator americanus</name>
    <name type="common">Human hookworm</name>
    <dbReference type="NCBI Taxonomy" id="51031"/>
    <lineage>
        <taxon>Eukaryota</taxon>
        <taxon>Metazoa</taxon>
        <taxon>Ecdysozoa</taxon>
        <taxon>Nematoda</taxon>
        <taxon>Chromadorea</taxon>
        <taxon>Rhabditida</taxon>
        <taxon>Rhabditina</taxon>
        <taxon>Rhabditomorpha</taxon>
        <taxon>Strongyloidea</taxon>
        <taxon>Ancylostomatidae</taxon>
        <taxon>Bunostominae</taxon>
        <taxon>Necator</taxon>
    </lineage>
</organism>
<dbReference type="GO" id="GO:0004984">
    <property type="term" value="F:olfactory receptor activity"/>
    <property type="evidence" value="ECO:0007669"/>
    <property type="project" value="TreeGrafter"/>
</dbReference>
<keyword evidence="2 5" id="KW-0812">Transmembrane</keyword>
<sequence length="207" mass="23703">MDKELCIENVERIVKNPYYIGTQVIHIAFSLTAIFFIILTRDYLVGYRCHKNVKVIFWALYGCIIVHGLIFITFETQHMVTAWTAKTPCDLFQSPMFCLPIRIALHLTCNSFVMLQLGLCVERTLATLSMGSYETHGLSKGTSVCIVAIVHASLRPNLAVIQITTDFFMKFLMSCLNFANFNTGFGISPQQYCFRFLWQLLALFTWI</sequence>
<dbReference type="GO" id="GO:0016020">
    <property type="term" value="C:membrane"/>
    <property type="evidence" value="ECO:0007669"/>
    <property type="project" value="UniProtKB-SubCell"/>
</dbReference>
<comment type="subcellular location">
    <subcellularLocation>
        <location evidence="1">Membrane</location>
        <topology evidence="1">Multi-pass membrane protein</topology>
    </subcellularLocation>
</comment>
<dbReference type="KEGG" id="nai:NECAME_12449"/>
<evidence type="ECO:0000256" key="4">
    <source>
        <dbReference type="ARBA" id="ARBA00023136"/>
    </source>
</evidence>
<dbReference type="EMBL" id="KI660304">
    <property type="protein sequence ID" value="ETN75340.1"/>
    <property type="molecule type" value="Genomic_DNA"/>
</dbReference>
<dbReference type="Pfam" id="PF10292">
    <property type="entry name" value="7TM_GPCR_Srab"/>
    <property type="match status" value="1"/>
</dbReference>
<feature type="transmembrane region" description="Helical" evidence="5">
    <location>
        <begin position="56"/>
        <end position="74"/>
    </location>
</feature>
<dbReference type="InterPro" id="IPR019408">
    <property type="entry name" value="7TM_GPCR_serpentine_rcpt_Srab"/>
</dbReference>
<reference evidence="7" key="1">
    <citation type="journal article" date="2014" name="Nat. Genet.">
        <title>Genome of the human hookworm Necator americanus.</title>
        <authorList>
            <person name="Tang Y.T."/>
            <person name="Gao X."/>
            <person name="Rosa B.A."/>
            <person name="Abubucker S."/>
            <person name="Hallsworth-Pepin K."/>
            <person name="Martin J."/>
            <person name="Tyagi R."/>
            <person name="Heizer E."/>
            <person name="Zhang X."/>
            <person name="Bhonagiri-Palsikar V."/>
            <person name="Minx P."/>
            <person name="Warren W.C."/>
            <person name="Wang Q."/>
            <person name="Zhan B."/>
            <person name="Hotez P.J."/>
            <person name="Sternberg P.W."/>
            <person name="Dougall A."/>
            <person name="Gaze S.T."/>
            <person name="Mulvenna J."/>
            <person name="Sotillo J."/>
            <person name="Ranganathan S."/>
            <person name="Rabelo E.M."/>
            <person name="Wilson R.K."/>
            <person name="Felgner P.L."/>
            <person name="Bethony J."/>
            <person name="Hawdon J.M."/>
            <person name="Gasser R.B."/>
            <person name="Loukas A."/>
            <person name="Mitreva M."/>
        </authorList>
    </citation>
    <scope>NUCLEOTIDE SEQUENCE [LARGE SCALE GENOMIC DNA]</scope>
</reference>
<evidence type="ECO:0000256" key="1">
    <source>
        <dbReference type="ARBA" id="ARBA00004141"/>
    </source>
</evidence>
<dbReference type="InterPro" id="IPR051080">
    <property type="entry name" value="Nematode_rcpt-like_serp_alpha"/>
</dbReference>
<evidence type="ECO:0000256" key="2">
    <source>
        <dbReference type="ARBA" id="ARBA00022692"/>
    </source>
</evidence>
<dbReference type="OrthoDB" id="5854890at2759"/>
<dbReference type="PANTHER" id="PTHR31357:SF18">
    <property type="entry name" value="SERPENTINE RECEPTOR, CLASS T"/>
    <property type="match status" value="1"/>
</dbReference>
<keyword evidence="3 5" id="KW-1133">Transmembrane helix</keyword>
<keyword evidence="4 5" id="KW-0472">Membrane</keyword>
<keyword evidence="7" id="KW-1185">Reference proteome</keyword>
<evidence type="ECO:0000313" key="7">
    <source>
        <dbReference type="Proteomes" id="UP000053676"/>
    </source>
</evidence>
<dbReference type="AlphaFoldDB" id="W2T017"/>